<evidence type="ECO:0000313" key="3">
    <source>
        <dbReference type="EMBL" id="SBT86604.1"/>
    </source>
</evidence>
<dbReference type="OrthoDB" id="387098at2759"/>
<reference evidence="2" key="1">
    <citation type="submission" date="2016-05" db="EMBL/GenBank/DDBJ databases">
        <authorList>
            <person name="Lavstsen T."/>
            <person name="Jespersen J.S."/>
        </authorList>
    </citation>
    <scope>NUCLEOTIDE SEQUENCE [LARGE SCALE GENOMIC DNA]</scope>
</reference>
<dbReference type="InterPro" id="IPR036469">
    <property type="entry name" value="Pfg27_sf"/>
</dbReference>
<sequence>MFKKYIFLLSLNILLKSIFNISLFDDQVLCFLRQIDNSFENINGTLLPSINGQVVEVHGDINEYNETPNNYLYNNGHAYITSDYYNDSSVDQGSIYNSAYNEEVDGLGYNIYNYEEYEGQDENVNLDHSVQDELDNMSENEDLYNISELYDIIILILNLEFETTNTYVNKLVHCSSIEEKKRIINNHFTIILEIFKNAKKMDNLKVPFELLDSMALRIKNRITDFCLDEDLNENYLLILKNIFEIEQNVFKGLFCYISCKNTLKEKKDVINDLQLISYYHEELAEDAGIEIPVQLLVNAAMRTSNFVSEMFYLFIPSHQEDSSSDYPDDEHLLSD</sequence>
<accession>A0A1A8X7U0</accession>
<dbReference type="Pfam" id="PF09216">
    <property type="entry name" value="Pfg27"/>
    <property type="match status" value="1"/>
</dbReference>
<feature type="chain" id="PRO_5015059788" evidence="1">
    <location>
        <begin position="18"/>
        <end position="335"/>
    </location>
</feature>
<organism evidence="2 4">
    <name type="scientific">Plasmodium malariae</name>
    <dbReference type="NCBI Taxonomy" id="5858"/>
    <lineage>
        <taxon>Eukaryota</taxon>
        <taxon>Sar</taxon>
        <taxon>Alveolata</taxon>
        <taxon>Apicomplexa</taxon>
        <taxon>Aconoidasida</taxon>
        <taxon>Haemosporida</taxon>
        <taxon>Plasmodiidae</taxon>
        <taxon>Plasmodium</taxon>
        <taxon>Plasmodium (Plasmodium)</taxon>
    </lineage>
</organism>
<dbReference type="VEuPathDB" id="PlasmoDB:PmUG01_04030000"/>
<dbReference type="Gene3D" id="1.10.3030.10">
    <property type="entry name" value="Gametocyte protein Pfg27"/>
    <property type="match status" value="1"/>
</dbReference>
<evidence type="ECO:0000313" key="2">
    <source>
        <dbReference type="EMBL" id="SBT00316.1"/>
    </source>
</evidence>
<gene>
    <name evidence="3" type="primary">PmUG01_04030000</name>
    <name evidence="2" type="ORF">PMALA_075200</name>
    <name evidence="3" type="ORF">PMUG01_04030000</name>
</gene>
<feature type="signal peptide" evidence="1">
    <location>
        <begin position="1"/>
        <end position="17"/>
    </location>
</feature>
<reference evidence="4" key="2">
    <citation type="submission" date="2016-05" db="EMBL/GenBank/DDBJ databases">
        <authorList>
            <person name="Naeem Raeece"/>
        </authorList>
    </citation>
    <scope>NUCLEOTIDE SEQUENCE [LARGE SCALE GENOMIC DNA]</scope>
</reference>
<evidence type="ECO:0000313" key="5">
    <source>
        <dbReference type="Proteomes" id="UP000219813"/>
    </source>
</evidence>
<protein>
    <submittedName>
        <fullName evidence="2">Uncharacterized protein</fullName>
    </submittedName>
</protein>
<evidence type="ECO:0000256" key="1">
    <source>
        <dbReference type="SAM" id="SignalP"/>
    </source>
</evidence>
<proteinExistence type="predicted"/>
<dbReference type="Proteomes" id="UP000078597">
    <property type="component" value="Unassembled WGS sequence"/>
</dbReference>
<name>A0A1A8X7U0_PLAMA</name>
<dbReference type="RefSeq" id="XP_028859749.1">
    <property type="nucleotide sequence ID" value="XM_029003302.1"/>
</dbReference>
<keyword evidence="1" id="KW-0732">Signal</keyword>
<dbReference type="KEGG" id="pmal:PMUG01_04030000"/>
<dbReference type="AlphaFoldDB" id="A0A1A8X7U0"/>
<dbReference type="GeneID" id="39867129"/>
<dbReference type="Proteomes" id="UP000219813">
    <property type="component" value="Chromosome 4"/>
</dbReference>
<dbReference type="EMBL" id="FLQW01006342">
    <property type="protein sequence ID" value="SBT00316.1"/>
    <property type="molecule type" value="Genomic_DNA"/>
</dbReference>
<reference evidence="3 5" key="3">
    <citation type="submission" date="2016-06" db="EMBL/GenBank/DDBJ databases">
        <authorList>
            <consortium name="Pathogen Informatics"/>
        </authorList>
    </citation>
    <scope>NUCLEOTIDE SEQUENCE [LARGE SCALE GENOMIC DNA]</scope>
</reference>
<dbReference type="EMBL" id="LT594625">
    <property type="protein sequence ID" value="SBT86604.1"/>
    <property type="molecule type" value="Genomic_DNA"/>
</dbReference>
<evidence type="ECO:0000313" key="4">
    <source>
        <dbReference type="Proteomes" id="UP000078597"/>
    </source>
</evidence>
<dbReference type="InterPro" id="IPR015299">
    <property type="entry name" value="Gamete_antigen_PLAspp"/>
</dbReference>
<dbReference type="SUPFAM" id="SSF89162">
    <property type="entry name" value="Gametocyte protein Pfg27"/>
    <property type="match status" value="1"/>
</dbReference>
<keyword evidence="5" id="KW-1185">Reference proteome</keyword>